<gene>
    <name evidence="2" type="ORF">C5B42_00710</name>
</gene>
<feature type="compositionally biased region" description="Polar residues" evidence="1">
    <location>
        <begin position="159"/>
        <end position="171"/>
    </location>
</feature>
<reference evidence="2 3" key="1">
    <citation type="submission" date="2018-02" db="EMBL/GenBank/DDBJ databases">
        <title>Genomic Reconstructions from Amazon Rainforest and Pasture Soil Reveal Novel Insights into the Physiology of Candidate Phyla in Tropical Sites.</title>
        <authorList>
            <person name="Kroeger M.E."/>
            <person name="Delmont T."/>
            <person name="Eren A.M."/>
            <person name="Guo J."/>
            <person name="Meyer K.M."/>
            <person name="Khan K."/>
            <person name="Rodrigues J.L.M."/>
            <person name="Bohannan B.J.M."/>
            <person name="Tringe S."/>
            <person name="Borges C.D."/>
            <person name="Tiedje J."/>
            <person name="Tsai S.M."/>
            <person name="Nusslein K."/>
        </authorList>
    </citation>
    <scope>NUCLEOTIDE SEQUENCE [LARGE SCALE GENOMIC DNA]</scope>
    <source>
        <strain evidence="2">Amazon FNV 2010 28 9</strain>
    </source>
</reference>
<dbReference type="EMBL" id="PSRQ01000013">
    <property type="protein sequence ID" value="PWU24082.1"/>
    <property type="molecule type" value="Genomic_DNA"/>
</dbReference>
<evidence type="ECO:0000313" key="3">
    <source>
        <dbReference type="Proteomes" id="UP000246104"/>
    </source>
</evidence>
<dbReference type="Proteomes" id="UP000246104">
    <property type="component" value="Unassembled WGS sequence"/>
</dbReference>
<dbReference type="AlphaFoldDB" id="A0A317JQ75"/>
<feature type="compositionally biased region" description="Basic and acidic residues" evidence="1">
    <location>
        <begin position="185"/>
        <end position="196"/>
    </location>
</feature>
<evidence type="ECO:0000313" key="2">
    <source>
        <dbReference type="EMBL" id="PWU24082.1"/>
    </source>
</evidence>
<evidence type="ECO:0000256" key="1">
    <source>
        <dbReference type="SAM" id="MobiDB-lite"/>
    </source>
</evidence>
<sequence>MRQLIDLQRKLHGYHGTYRGKFLLLQRKILTKEEFILYDASLSFADWDKDKSTYGTFDLSQLEIQLLLGFSEGYVSKYSKKLFQLHFWEERDDGRILVSGFKLTEAGLLKELARQNLLIDPDLIFANQQSHFEKQPTHFANKQTASPKRIAGNQPYGFANQQSGQPKSDTVSYKDENIDDSGLSEEDKKWIDENLKESGGSL</sequence>
<protein>
    <submittedName>
        <fullName evidence="2">Uncharacterized protein</fullName>
    </submittedName>
</protein>
<comment type="caution">
    <text evidence="2">The sequence shown here is derived from an EMBL/GenBank/DDBJ whole genome shotgun (WGS) entry which is preliminary data.</text>
</comment>
<name>A0A317JQ75_9BACT</name>
<organism evidence="2 3">
    <name type="scientific">Candidatus Cerribacteria bacterium 'Amazon FNV 2010 28 9'</name>
    <dbReference type="NCBI Taxonomy" id="2081795"/>
    <lineage>
        <taxon>Bacteria</taxon>
        <taxon>Candidatus Cerribacteria</taxon>
    </lineage>
</organism>
<proteinExistence type="predicted"/>
<feature type="region of interest" description="Disordered" evidence="1">
    <location>
        <begin position="136"/>
        <end position="202"/>
    </location>
</feature>
<accession>A0A317JQ75</accession>